<keyword evidence="4" id="KW-1185">Reference proteome</keyword>
<reference evidence="3 4" key="1">
    <citation type="journal article" date="2007" name="Appl. Environ. Microbiol.">
        <title>Rhizobial factors required for stem nodule maturation and maintenance in Sesbania rostrata-Azorhizobium caulinodans ORS571 symbiosis.</title>
        <authorList>
            <person name="Suzuki S."/>
            <person name="Aono T."/>
            <person name="Lee KB."/>
            <person name="Suzuki T."/>
            <person name="Liu CT."/>
            <person name="Miwa H."/>
            <person name="Wakao S."/>
            <person name="Iki T."/>
            <person name="Oyaizu H."/>
        </authorList>
    </citation>
    <scope>NUCLEOTIDE SEQUENCE [LARGE SCALE GENOMIC DNA]</scope>
    <source>
        <strain evidence="4">ATCC 43989 / DSM 5975 / JCM 20966 / LMG 6465 / NBRC 14845 / NCIMB 13405 / ORS 571</strain>
    </source>
</reference>
<dbReference type="EMBL" id="AP009384">
    <property type="protein sequence ID" value="BAF89679.1"/>
    <property type="molecule type" value="Genomic_DNA"/>
</dbReference>
<proteinExistence type="predicted"/>
<reference evidence="3 4" key="5">
    <citation type="journal article" date="2010" name="Appl. Environ. Microbiol.">
        <title>phrR-like gene praR of Azorhizobium caulinodans ORS571 is essential for symbiosis with Sesbania rostrata and is involved in expression of reb genes.</title>
        <authorList>
            <person name="Akiba N."/>
            <person name="Aono T."/>
            <person name="Toyazaki H."/>
            <person name="Sato S."/>
            <person name="Oyaizu H."/>
        </authorList>
    </citation>
    <scope>NUCLEOTIDE SEQUENCE [LARGE SCALE GENOMIC DNA]</scope>
    <source>
        <strain evidence="4">ATCC 43989 / DSM 5975 / JCM 20966 / LMG 6465 / NBRC 14845 / NCIMB 13405 / ORS 571</strain>
    </source>
</reference>
<dbReference type="eggNOG" id="COG4246">
    <property type="taxonomic scope" value="Bacteria"/>
</dbReference>
<gene>
    <name evidence="3" type="ordered locus">AZC_3681</name>
</gene>
<sequence length="338" mass="35978">MRLVSRRTALTSLVAAGGALAAHRAFAKPREFPLDPVRIEVEARDITHFQPMAEAIRFGKLEFRGGLVLTSSYPGFGGISGFALQRDGRRFLAVTDAGLLLDGELATDGDRPTGLANVRACALKDDRGRPLALQGREDAESLTLSPRGVFVGLETINEIWLYPADPMGQIGMRIDVPPGVKALRFNLGLESLAYAAEGPLGGTLIAIGEEGASKSADLPGFLIGGPTPGTFTIAKSGPFNGTDACVGPDGVLYLLERHFSFSTGVLMQVRRFSMSDVKPGARLSGEILFTADMAYEIDNMEGLAVTRNAAGEILLTLISDDNFSPLQRNVLLRFAVAA</sequence>
<dbReference type="AlphaFoldDB" id="A8IMZ1"/>
<evidence type="ECO:0000259" key="2">
    <source>
        <dbReference type="Pfam" id="PF13449"/>
    </source>
</evidence>
<dbReference type="RefSeq" id="WP_012172204.1">
    <property type="nucleotide sequence ID" value="NC_009937.1"/>
</dbReference>
<reference evidence="4" key="2">
    <citation type="submission" date="2007-04" db="EMBL/GenBank/DDBJ databases">
        <title>Complete genome sequence of the nitrogen-fixing bacterium Azorhizobium caulinodans ORS571.</title>
        <authorList>
            <person name="Lee K.B."/>
            <person name="Backer P.D."/>
            <person name="Aono T."/>
            <person name="Liu C.T."/>
            <person name="Suzuki S."/>
            <person name="Suzuki T."/>
            <person name="Kaneko T."/>
            <person name="Yamada M."/>
            <person name="Tabata S."/>
            <person name="Kupfer D.M."/>
            <person name="Najar F.Z."/>
            <person name="Wiley G.B."/>
            <person name="Roe B."/>
            <person name="Binnewies T."/>
            <person name="Ussery D."/>
            <person name="Vereecke D."/>
            <person name="Gevers D."/>
            <person name="Holsters M."/>
            <person name="Oyaizu H."/>
        </authorList>
    </citation>
    <scope>NUCLEOTIDE SEQUENCE [LARGE SCALE GENOMIC DNA]</scope>
    <source>
        <strain evidence="4">ATCC 43989 / DSM 5975 / JCM 20966 / LMG 6465 / NBRC 14845 / NCIMB 13405 / ORS 571</strain>
    </source>
</reference>
<evidence type="ECO:0000256" key="1">
    <source>
        <dbReference type="SAM" id="SignalP"/>
    </source>
</evidence>
<reference evidence="3 4" key="4">
    <citation type="journal article" date="2009" name="Appl. Environ. Microbiol.">
        <title>Comparative genome-wide transcriptional profiling of Azorhizobium caulinodans ORS571 grown under free-living and symbiotic conditions.</title>
        <authorList>
            <person name="Tsukada S."/>
            <person name="Aono T."/>
            <person name="Akiba N."/>
            <person name="Lee KB."/>
            <person name="Liu CT."/>
            <person name="Toyazaki H."/>
            <person name="Oyaizu H."/>
        </authorList>
    </citation>
    <scope>NUCLEOTIDE SEQUENCE [LARGE SCALE GENOMIC DNA]</scope>
    <source>
        <strain evidence="4">ATCC 43989 / DSM 5975 / JCM 20966 / LMG 6465 / NBRC 14845 / NCIMB 13405 / ORS 571</strain>
    </source>
</reference>
<evidence type="ECO:0000313" key="4">
    <source>
        <dbReference type="Proteomes" id="UP000000270"/>
    </source>
</evidence>
<keyword evidence="1" id="KW-0732">Signal</keyword>
<dbReference type="SUPFAM" id="SSF50956">
    <property type="entry name" value="Thermostable phytase (3-phytase)"/>
    <property type="match status" value="1"/>
</dbReference>
<feature type="signal peptide" evidence="1">
    <location>
        <begin position="1"/>
        <end position="27"/>
    </location>
</feature>
<dbReference type="KEGG" id="azc:AZC_3681"/>
<dbReference type="Pfam" id="PF13449">
    <property type="entry name" value="Phytase-like"/>
    <property type="match status" value="1"/>
</dbReference>
<dbReference type="InterPro" id="IPR014567">
    <property type="entry name" value="UCP031900"/>
</dbReference>
<dbReference type="HOGENOM" id="CLU_059147_0_0_5"/>
<reference evidence="3 4" key="6">
    <citation type="journal article" date="2011" name="Appl. Environ. Microbiol.">
        <title>Involvement of the azorhizobial chromosome partition gene (parA) in the onset of bacteroid differentiation during Sesbania rostrata stem nodule development.</title>
        <authorList>
            <person name="Liu CT."/>
            <person name="Lee KB."/>
            <person name="Wang YS."/>
            <person name="Peng MH."/>
            <person name="Lee KT."/>
            <person name="Suzuki S."/>
            <person name="Suzuki T."/>
            <person name="Oyaizu H."/>
        </authorList>
    </citation>
    <scope>NUCLEOTIDE SEQUENCE [LARGE SCALE GENOMIC DNA]</scope>
    <source>
        <strain evidence="4">ATCC 43989 / DSM 5975 / JCM 20966 / LMG 6465 / NBRC 14845 / NCIMB 13405 / ORS 571</strain>
    </source>
</reference>
<organism evidence="3 4">
    <name type="scientific">Azorhizobium caulinodans (strain ATCC 43989 / DSM 5975 / JCM 20966 / LMG 6465 / NBRC 14845 / NCIMB 13405 / ORS 571)</name>
    <dbReference type="NCBI Taxonomy" id="438753"/>
    <lineage>
        <taxon>Bacteria</taxon>
        <taxon>Pseudomonadati</taxon>
        <taxon>Pseudomonadota</taxon>
        <taxon>Alphaproteobacteria</taxon>
        <taxon>Hyphomicrobiales</taxon>
        <taxon>Xanthobacteraceae</taxon>
        <taxon>Azorhizobium</taxon>
    </lineage>
</organism>
<dbReference type="InterPro" id="IPR027372">
    <property type="entry name" value="Phytase-like_dom"/>
</dbReference>
<protein>
    <recommendedName>
        <fullName evidence="2">Phytase-like domain-containing protein</fullName>
    </recommendedName>
</protein>
<dbReference type="PIRSF" id="PIRSF031900">
    <property type="entry name" value="UCP031900"/>
    <property type="match status" value="1"/>
</dbReference>
<evidence type="ECO:0000313" key="3">
    <source>
        <dbReference type="EMBL" id="BAF89679.1"/>
    </source>
</evidence>
<dbReference type="InterPro" id="IPR006311">
    <property type="entry name" value="TAT_signal"/>
</dbReference>
<dbReference type="PROSITE" id="PS51318">
    <property type="entry name" value="TAT"/>
    <property type="match status" value="1"/>
</dbReference>
<dbReference type="STRING" id="438753.AZC_3681"/>
<reference evidence="3 4" key="3">
    <citation type="journal article" date="2008" name="BMC Genomics">
        <title>The genome of the versatile nitrogen fixer Azorhizobium caulinodans ORS571.</title>
        <authorList>
            <person name="Lee KB."/>
            <person name="Backer P.D."/>
            <person name="Aono T."/>
            <person name="Liu CT."/>
            <person name="Suzuki S."/>
            <person name="Suzuki T."/>
            <person name="Kaneko T."/>
            <person name="Yamada M."/>
            <person name="Tabata S."/>
            <person name="Kupfer D.M."/>
            <person name="Najar F.Z."/>
            <person name="Wiley G.B."/>
            <person name="Roe B."/>
            <person name="Binnewies T.T."/>
            <person name="Ussery D.W."/>
            <person name="D'Haeze W."/>
            <person name="Herder J.D."/>
            <person name="Gevers D."/>
            <person name="Vereecke D."/>
            <person name="Holsters M."/>
            <person name="Oyaizu H."/>
        </authorList>
    </citation>
    <scope>NUCLEOTIDE SEQUENCE [LARGE SCALE GENOMIC DNA]</scope>
    <source>
        <strain evidence="4">ATCC 43989 / DSM 5975 / JCM 20966 / LMG 6465 / NBRC 14845 / NCIMB 13405 / ORS 571</strain>
    </source>
</reference>
<feature type="domain" description="Phytase-like" evidence="2">
    <location>
        <begin position="75"/>
        <end position="323"/>
    </location>
</feature>
<accession>A8IMZ1</accession>
<dbReference type="Proteomes" id="UP000000270">
    <property type="component" value="Chromosome"/>
</dbReference>
<feature type="chain" id="PRO_5002724607" description="Phytase-like domain-containing protein" evidence="1">
    <location>
        <begin position="28"/>
        <end position="338"/>
    </location>
</feature>
<name>A8IMZ1_AZOC5</name>